<dbReference type="AlphaFoldDB" id="A0A0C1L453"/>
<keyword evidence="1" id="KW-1133">Transmembrane helix</keyword>
<evidence type="ECO:0000256" key="1">
    <source>
        <dbReference type="SAM" id="Phobius"/>
    </source>
</evidence>
<keyword evidence="3" id="KW-1185">Reference proteome</keyword>
<dbReference type="EMBL" id="JSVC01000009">
    <property type="protein sequence ID" value="KIC94857.1"/>
    <property type="molecule type" value="Genomic_DNA"/>
</dbReference>
<feature type="transmembrane region" description="Helical" evidence="1">
    <location>
        <begin position="12"/>
        <end position="30"/>
    </location>
</feature>
<feature type="transmembrane region" description="Helical" evidence="1">
    <location>
        <begin position="50"/>
        <end position="69"/>
    </location>
</feature>
<sequence length="263" mass="29520">MFTEIFNRTDAIVLTVVLFFSMLLISWFGNRVRKLVDQRLPVSDADGIKGLEGGMLGLLAFVLAITFGISANKYERNRDVIIAEANAIGTAVLRADLYPDTIRQAFRIDFEQYVEKRIRFYTTGADVQTIIQAKKEAAVISDRIWKRAAGASKLTGMLIPSNQMIPSLNEMIDITTSIEAVQKSRVPDIILLTLGILALTSSFLAGFEAKRMVLRDWLVMTGFCLLTCLVIYVILDLGRPRRGLIRSEIGEQAMIELRQMFHP</sequence>
<comment type="caution">
    <text evidence="2">The sequence shown here is derived from an EMBL/GenBank/DDBJ whole genome shotgun (WGS) entry which is preliminary data.</text>
</comment>
<dbReference type="InterPro" id="IPR025333">
    <property type="entry name" value="DUF4239"/>
</dbReference>
<dbReference type="STRING" id="1349421.OI18_08025"/>
<evidence type="ECO:0008006" key="4">
    <source>
        <dbReference type="Google" id="ProtNLM"/>
    </source>
</evidence>
<dbReference type="Pfam" id="PF14023">
    <property type="entry name" value="Bestrophin-like"/>
    <property type="match status" value="1"/>
</dbReference>
<proteinExistence type="predicted"/>
<evidence type="ECO:0000313" key="3">
    <source>
        <dbReference type="Proteomes" id="UP000031408"/>
    </source>
</evidence>
<gene>
    <name evidence="2" type="ORF">OI18_08025</name>
</gene>
<keyword evidence="1" id="KW-0472">Membrane</keyword>
<reference evidence="2 3" key="1">
    <citation type="submission" date="2014-11" db="EMBL/GenBank/DDBJ databases">
        <title>Genome sequence of Flavihumibacter solisilvae 3-3.</title>
        <authorList>
            <person name="Zhou G."/>
            <person name="Li M."/>
            <person name="Wang G."/>
        </authorList>
    </citation>
    <scope>NUCLEOTIDE SEQUENCE [LARGE SCALE GENOMIC DNA]</scope>
    <source>
        <strain evidence="2 3">3-3</strain>
    </source>
</reference>
<protein>
    <recommendedName>
        <fullName evidence="4">DUF4239 domain-containing protein</fullName>
    </recommendedName>
</protein>
<feature type="transmembrane region" description="Helical" evidence="1">
    <location>
        <begin position="189"/>
        <end position="205"/>
    </location>
</feature>
<organism evidence="2 3">
    <name type="scientific">Flavihumibacter solisilvae</name>
    <dbReference type="NCBI Taxonomy" id="1349421"/>
    <lineage>
        <taxon>Bacteria</taxon>
        <taxon>Pseudomonadati</taxon>
        <taxon>Bacteroidota</taxon>
        <taxon>Chitinophagia</taxon>
        <taxon>Chitinophagales</taxon>
        <taxon>Chitinophagaceae</taxon>
        <taxon>Flavihumibacter</taxon>
    </lineage>
</organism>
<evidence type="ECO:0000313" key="2">
    <source>
        <dbReference type="EMBL" id="KIC94857.1"/>
    </source>
</evidence>
<feature type="transmembrane region" description="Helical" evidence="1">
    <location>
        <begin position="217"/>
        <end position="235"/>
    </location>
</feature>
<name>A0A0C1L453_9BACT</name>
<keyword evidence="1" id="KW-0812">Transmembrane</keyword>
<dbReference type="RefSeq" id="WP_039138829.1">
    <property type="nucleotide sequence ID" value="NZ_JSVC01000009.1"/>
</dbReference>
<accession>A0A0C1L453</accession>
<dbReference type="OrthoDB" id="677192at2"/>
<dbReference type="Proteomes" id="UP000031408">
    <property type="component" value="Unassembled WGS sequence"/>
</dbReference>